<keyword evidence="3" id="KW-1185">Reference proteome</keyword>
<dbReference type="InterPro" id="IPR011104">
    <property type="entry name" value="Hpr_kin/Pase_C"/>
</dbReference>
<gene>
    <name evidence="2" type="ORF">SKA53_13153</name>
</gene>
<comment type="caution">
    <text evidence="2">The sequence shown here is derived from an EMBL/GenBank/DDBJ whole genome shotgun (WGS) entry which is preliminary data.</text>
</comment>
<reference evidence="2 3" key="1">
    <citation type="submission" date="2006-01" db="EMBL/GenBank/DDBJ databases">
        <authorList>
            <person name="Hagstrom A."/>
            <person name="Ferriera S."/>
            <person name="Johnson J."/>
            <person name="Kravitz S."/>
            <person name="Halpern A."/>
            <person name="Remington K."/>
            <person name="Beeson K."/>
            <person name="Tran B."/>
            <person name="Rogers Y.-H."/>
            <person name="Friedman R."/>
            <person name="Venter J.C."/>
        </authorList>
    </citation>
    <scope>NUCLEOTIDE SEQUENCE [LARGE SCALE GENOMIC DNA]</scope>
    <source>
        <strain evidence="2 3">SKA53</strain>
    </source>
</reference>
<dbReference type="Proteomes" id="UP000004507">
    <property type="component" value="Unassembled WGS sequence"/>
</dbReference>
<dbReference type="STRING" id="314232.SKA53_13153"/>
<dbReference type="GO" id="GO:0005524">
    <property type="term" value="F:ATP binding"/>
    <property type="evidence" value="ECO:0007669"/>
    <property type="project" value="InterPro"/>
</dbReference>
<protein>
    <submittedName>
        <fullName evidence="2">Putative kinase/phosphatase</fullName>
    </submittedName>
</protein>
<organism evidence="2 3">
    <name type="scientific">Yoonia vestfoldensis SKA53</name>
    <dbReference type="NCBI Taxonomy" id="314232"/>
    <lineage>
        <taxon>Bacteria</taxon>
        <taxon>Pseudomonadati</taxon>
        <taxon>Pseudomonadota</taxon>
        <taxon>Alphaproteobacteria</taxon>
        <taxon>Rhodobacterales</taxon>
        <taxon>Paracoccaceae</taxon>
        <taxon>Yoonia</taxon>
    </lineage>
</organism>
<evidence type="ECO:0000313" key="3">
    <source>
        <dbReference type="Proteomes" id="UP000004507"/>
    </source>
</evidence>
<dbReference type="eggNOG" id="COG1493">
    <property type="taxonomic scope" value="Bacteria"/>
</dbReference>
<dbReference type="GO" id="GO:0006109">
    <property type="term" value="P:regulation of carbohydrate metabolic process"/>
    <property type="evidence" value="ECO:0007669"/>
    <property type="project" value="InterPro"/>
</dbReference>
<keyword evidence="2" id="KW-0418">Kinase</keyword>
<dbReference type="Gene3D" id="3.40.50.300">
    <property type="entry name" value="P-loop containing nucleotide triphosphate hydrolases"/>
    <property type="match status" value="1"/>
</dbReference>
<dbReference type="EMBL" id="AAMS01000002">
    <property type="protein sequence ID" value="EAQ07786.1"/>
    <property type="molecule type" value="Genomic_DNA"/>
</dbReference>
<dbReference type="HOGENOM" id="CLU_052030_2_0_5"/>
<name>A3V355_9RHOB</name>
<dbReference type="Pfam" id="PF07475">
    <property type="entry name" value="Hpr_kinase_C"/>
    <property type="match status" value="1"/>
</dbReference>
<feature type="domain" description="HPr kinase/phosphorylase C-terminal" evidence="1">
    <location>
        <begin position="5"/>
        <end position="112"/>
    </location>
</feature>
<dbReference type="GO" id="GO:0000155">
    <property type="term" value="F:phosphorelay sensor kinase activity"/>
    <property type="evidence" value="ECO:0007669"/>
    <property type="project" value="InterPro"/>
</dbReference>
<proteinExistence type="predicted"/>
<keyword evidence="2" id="KW-0808">Transferase</keyword>
<dbReference type="InterPro" id="IPR027417">
    <property type="entry name" value="P-loop_NTPase"/>
</dbReference>
<dbReference type="AlphaFoldDB" id="A3V355"/>
<evidence type="ECO:0000313" key="2">
    <source>
        <dbReference type="EMBL" id="EAQ07786.1"/>
    </source>
</evidence>
<dbReference type="OrthoDB" id="8326226at2"/>
<dbReference type="SUPFAM" id="SSF53795">
    <property type="entry name" value="PEP carboxykinase-like"/>
    <property type="match status" value="1"/>
</dbReference>
<accession>A3V355</accession>
<evidence type="ECO:0000259" key="1">
    <source>
        <dbReference type="Pfam" id="PF07475"/>
    </source>
</evidence>
<sequence length="141" mass="14851">MMLPETHHATCVALGDSAVLILGAAGRGKSSLALQVMALGGVLVADDRVLLQAEGDRLLAQCPPAILGLIEARGAGILHAAYQAQAQVALVVDLDQSESQRLPERAYTRICGCDIPLIKHIDGPHFAAIIVQILKAGWSDR</sequence>